<dbReference type="FunFam" id="2.60.120.1190:FF:000003">
    <property type="entry name" value="Discoidin domain-containing receptor 2"/>
    <property type="match status" value="1"/>
</dbReference>
<dbReference type="STRING" id="195883.A0A482XMH9"/>
<dbReference type="Gene3D" id="2.60.120.260">
    <property type="entry name" value="Galactose-binding domain-like"/>
    <property type="match status" value="1"/>
</dbReference>
<feature type="region of interest" description="Disordered" evidence="13">
    <location>
        <begin position="423"/>
        <end position="487"/>
    </location>
</feature>
<dbReference type="InterPro" id="IPR008979">
    <property type="entry name" value="Galactose-bd-like_sf"/>
</dbReference>
<evidence type="ECO:0000256" key="8">
    <source>
        <dbReference type="ARBA" id="ARBA00023136"/>
    </source>
</evidence>
<name>A0A482XMH9_LAOST</name>
<evidence type="ECO:0000256" key="10">
    <source>
        <dbReference type="ARBA" id="ARBA00023170"/>
    </source>
</evidence>
<feature type="compositionally biased region" description="Basic and acidic residues" evidence="13">
    <location>
        <begin position="440"/>
        <end position="452"/>
    </location>
</feature>
<gene>
    <name evidence="15" type="ORF">LSTR_LSTR005184</name>
</gene>
<feature type="domain" description="F5/8 type C" evidence="14">
    <location>
        <begin position="72"/>
        <end position="228"/>
    </location>
</feature>
<sequence>MFAQCPLLRIFNSPPQKHKSRIICCSHKQHLMLLFGDNARVTRTMRPSGQSRILFLLACLRLEVNTVYFGSCSSPLGLESGGVPDKDISASSAYDAASVGPQHGRLRHDKNGGAWCPRHMVTRDAVEFLEVNLGAVHAVTGTQTQGRFGNGQGQEYAEEFLIDYWRPGLVKWRRWRGRDGKQILPGNTNTYLVEEQKLDPVLLASKVRFVPYSVHVRTVCMRVEILGCPWKGGLISYSMPQGLVRGDVDLRDVLYDGREEGGRLVGGLGQLVDGHKGSDNFHVEVYGPGKGVGWVGWRNDTPALAGQPVDIVFEFDRVRNFSAISLHTNNLSSKEVQVFSQAKVYFSVNSGRQFSGEPVQFSYMPDLVMEHARNVTVKLHHRIGRYLKLQLYFASRWLLLSEVSFDSVVVHGNVTEEEVDNSLLPGLHQPDDAGTVAYQPKEDTPQRDEFHHTTPTRDQQRKTVVKNRKQKSGSTHSGLPGHFGPEKSVTINMKELQMRVNVNAKGGHHVYGQVSMEEPPLAEKAGAGAGGGGMYHEPFSNMYS</sequence>
<evidence type="ECO:0000313" key="16">
    <source>
        <dbReference type="Proteomes" id="UP000291343"/>
    </source>
</evidence>
<dbReference type="OrthoDB" id="6071166at2759"/>
<evidence type="ECO:0000259" key="14">
    <source>
        <dbReference type="PROSITE" id="PS50022"/>
    </source>
</evidence>
<evidence type="ECO:0000256" key="4">
    <source>
        <dbReference type="ARBA" id="ARBA00022729"/>
    </source>
</evidence>
<keyword evidence="2" id="KW-1003">Cell membrane</keyword>
<dbReference type="FunFam" id="2.60.120.260:FF:000007">
    <property type="entry name" value="Discoidin domain receptor tyrosine kinase 1"/>
    <property type="match status" value="1"/>
</dbReference>
<evidence type="ECO:0000313" key="15">
    <source>
        <dbReference type="EMBL" id="RZF47106.1"/>
    </source>
</evidence>
<evidence type="ECO:0000256" key="2">
    <source>
        <dbReference type="ARBA" id="ARBA00022475"/>
    </source>
</evidence>
<dbReference type="PANTHER" id="PTHR24543:SF291">
    <property type="entry name" value="SMOKE ALARM, ISOFORM D"/>
    <property type="match status" value="1"/>
</dbReference>
<comment type="similarity">
    <text evidence="12">Belongs to the protein kinase superfamily. Tyr protein kinase family. Insulin receptor subfamily.</text>
</comment>
<dbReference type="PROSITE" id="PS01286">
    <property type="entry name" value="FA58C_2"/>
    <property type="match status" value="1"/>
</dbReference>
<dbReference type="Gene3D" id="2.60.120.1190">
    <property type="match status" value="1"/>
</dbReference>
<evidence type="ECO:0000256" key="3">
    <source>
        <dbReference type="ARBA" id="ARBA00022692"/>
    </source>
</evidence>
<organism evidence="15 16">
    <name type="scientific">Laodelphax striatellus</name>
    <name type="common">Small brown planthopper</name>
    <name type="synonym">Delphax striatella</name>
    <dbReference type="NCBI Taxonomy" id="195883"/>
    <lineage>
        <taxon>Eukaryota</taxon>
        <taxon>Metazoa</taxon>
        <taxon>Ecdysozoa</taxon>
        <taxon>Arthropoda</taxon>
        <taxon>Hexapoda</taxon>
        <taxon>Insecta</taxon>
        <taxon>Pterygota</taxon>
        <taxon>Neoptera</taxon>
        <taxon>Paraneoptera</taxon>
        <taxon>Hemiptera</taxon>
        <taxon>Auchenorrhyncha</taxon>
        <taxon>Fulgoroidea</taxon>
        <taxon>Delphacidae</taxon>
        <taxon>Criomorphinae</taxon>
        <taxon>Laodelphax</taxon>
    </lineage>
</organism>
<comment type="subcellular location">
    <subcellularLocation>
        <location evidence="1">Cell membrane</location>
        <topology evidence="1">Single-pass type I membrane protein</topology>
    </subcellularLocation>
</comment>
<dbReference type="GO" id="GO:0005524">
    <property type="term" value="F:ATP binding"/>
    <property type="evidence" value="ECO:0007669"/>
    <property type="project" value="UniProtKB-KW"/>
</dbReference>
<comment type="caution">
    <text evidence="15">The sequence shown here is derived from an EMBL/GenBank/DDBJ whole genome shotgun (WGS) entry which is preliminary data.</text>
</comment>
<keyword evidence="8" id="KW-0472">Membrane</keyword>
<dbReference type="GO" id="GO:0005886">
    <property type="term" value="C:plasma membrane"/>
    <property type="evidence" value="ECO:0007669"/>
    <property type="project" value="UniProtKB-SubCell"/>
</dbReference>
<dbReference type="Pfam" id="PF00754">
    <property type="entry name" value="F5_F8_type_C"/>
    <property type="match status" value="1"/>
</dbReference>
<dbReference type="Proteomes" id="UP000291343">
    <property type="component" value="Unassembled WGS sequence"/>
</dbReference>
<dbReference type="InParanoid" id="A0A482XMH9"/>
<dbReference type="SMR" id="A0A482XMH9"/>
<keyword evidence="3" id="KW-0812">Transmembrane</keyword>
<proteinExistence type="inferred from homology"/>
<dbReference type="SUPFAM" id="SSF49785">
    <property type="entry name" value="Galactose-binding domain-like"/>
    <property type="match status" value="1"/>
</dbReference>
<evidence type="ECO:0000256" key="13">
    <source>
        <dbReference type="SAM" id="MobiDB-lite"/>
    </source>
</evidence>
<dbReference type="AlphaFoldDB" id="A0A482XMH9"/>
<dbReference type="GO" id="GO:0048680">
    <property type="term" value="P:positive regulation of axon regeneration"/>
    <property type="evidence" value="ECO:0007669"/>
    <property type="project" value="UniProtKB-ARBA"/>
</dbReference>
<keyword evidence="4" id="KW-0732">Signal</keyword>
<dbReference type="Pfam" id="PF21114">
    <property type="entry name" value="DDR1-2_DS-like"/>
    <property type="match status" value="1"/>
</dbReference>
<keyword evidence="7" id="KW-1133">Transmembrane helix</keyword>
<protein>
    <recommendedName>
        <fullName evidence="14">F5/8 type C domain-containing protein</fullName>
    </recommendedName>
</protein>
<evidence type="ECO:0000256" key="5">
    <source>
        <dbReference type="ARBA" id="ARBA00022741"/>
    </source>
</evidence>
<dbReference type="PANTHER" id="PTHR24543">
    <property type="entry name" value="MULTICOPPER OXIDASE-RELATED"/>
    <property type="match status" value="1"/>
</dbReference>
<evidence type="ECO:0000256" key="6">
    <source>
        <dbReference type="ARBA" id="ARBA00022840"/>
    </source>
</evidence>
<keyword evidence="10" id="KW-0675">Receptor</keyword>
<dbReference type="PROSITE" id="PS50022">
    <property type="entry name" value="FA58C_3"/>
    <property type="match status" value="1"/>
</dbReference>
<keyword evidence="6" id="KW-0067">ATP-binding</keyword>
<dbReference type="SMART" id="SM00231">
    <property type="entry name" value="FA58C"/>
    <property type="match status" value="1"/>
</dbReference>
<keyword evidence="9" id="KW-1015">Disulfide bond</keyword>
<evidence type="ECO:0000256" key="7">
    <source>
        <dbReference type="ARBA" id="ARBA00022989"/>
    </source>
</evidence>
<evidence type="ECO:0000256" key="12">
    <source>
        <dbReference type="ARBA" id="ARBA00061639"/>
    </source>
</evidence>
<evidence type="ECO:0000256" key="1">
    <source>
        <dbReference type="ARBA" id="ARBA00004251"/>
    </source>
</evidence>
<keyword evidence="16" id="KW-1185">Reference proteome</keyword>
<reference evidence="15 16" key="1">
    <citation type="journal article" date="2017" name="Gigascience">
        <title>Genome sequence of the small brown planthopper, Laodelphax striatellus.</title>
        <authorList>
            <person name="Zhu J."/>
            <person name="Jiang F."/>
            <person name="Wang X."/>
            <person name="Yang P."/>
            <person name="Bao Y."/>
            <person name="Zhao W."/>
            <person name="Wang W."/>
            <person name="Lu H."/>
            <person name="Wang Q."/>
            <person name="Cui N."/>
            <person name="Li J."/>
            <person name="Chen X."/>
            <person name="Luo L."/>
            <person name="Yu J."/>
            <person name="Kang L."/>
            <person name="Cui F."/>
        </authorList>
    </citation>
    <scope>NUCLEOTIDE SEQUENCE [LARGE SCALE GENOMIC DNA]</scope>
    <source>
        <strain evidence="15">Lst14</strain>
    </source>
</reference>
<keyword evidence="5" id="KW-0547">Nucleotide-binding</keyword>
<dbReference type="InterPro" id="IPR048525">
    <property type="entry name" value="DDR1-2_DS-like"/>
</dbReference>
<evidence type="ECO:0000256" key="11">
    <source>
        <dbReference type="ARBA" id="ARBA00023180"/>
    </source>
</evidence>
<evidence type="ECO:0000256" key="9">
    <source>
        <dbReference type="ARBA" id="ARBA00023157"/>
    </source>
</evidence>
<keyword evidence="11" id="KW-0325">Glycoprotein</keyword>
<dbReference type="InterPro" id="IPR000421">
    <property type="entry name" value="FA58C"/>
</dbReference>
<accession>A0A482XMH9</accession>
<dbReference type="EMBL" id="QKKF02004753">
    <property type="protein sequence ID" value="RZF47106.1"/>
    <property type="molecule type" value="Genomic_DNA"/>
</dbReference>